<dbReference type="RefSeq" id="WP_418890795.1">
    <property type="nucleotide sequence ID" value="NZ_JBEUWX010000002.1"/>
</dbReference>
<keyword evidence="3" id="KW-1185">Reference proteome</keyword>
<evidence type="ECO:0000256" key="1">
    <source>
        <dbReference type="SAM" id="MobiDB-lite"/>
    </source>
</evidence>
<reference evidence="3" key="1">
    <citation type="submission" date="2024-06" db="EMBL/GenBank/DDBJ databases">
        <title>Radixoralia hellwigii gen. nov., sp nov., isolated from a root canal in the human oral cavity.</title>
        <authorList>
            <person name="Bartsch S."/>
            <person name="Wittmer A."/>
            <person name="Schulz A.-K."/>
            <person name="Neumann-Schaal M."/>
            <person name="Wolf J."/>
            <person name="Gronow S."/>
            <person name="Tennert C."/>
            <person name="Haecker G."/>
            <person name="Cieplik F."/>
            <person name="Al-Ahmad A."/>
        </authorList>
    </citation>
    <scope>NUCLEOTIDE SEQUENCE [LARGE SCALE GENOMIC DNA]</scope>
    <source>
        <strain evidence="3">Wk13</strain>
    </source>
</reference>
<name>A0ABV4UEP3_9RHOO</name>
<dbReference type="EMBL" id="JBEUWX010000002">
    <property type="protein sequence ID" value="MFA9949685.1"/>
    <property type="molecule type" value="Genomic_DNA"/>
</dbReference>
<feature type="compositionally biased region" description="Basic residues" evidence="1">
    <location>
        <begin position="57"/>
        <end position="68"/>
    </location>
</feature>
<protein>
    <submittedName>
        <fullName evidence="2">Phage virion morphogenesis protein</fullName>
    </submittedName>
</protein>
<accession>A0ABV4UEP3</accession>
<feature type="region of interest" description="Disordered" evidence="1">
    <location>
        <begin position="49"/>
        <end position="75"/>
    </location>
</feature>
<proteinExistence type="predicted"/>
<dbReference type="Proteomes" id="UP001574673">
    <property type="component" value="Unassembled WGS sequence"/>
</dbReference>
<organism evidence="2 3">
    <name type="scientific">Dentiradicibacter hellwigii</name>
    <dbReference type="NCBI Taxonomy" id="3149053"/>
    <lineage>
        <taxon>Bacteria</taxon>
        <taxon>Pseudomonadati</taxon>
        <taxon>Pseudomonadota</taxon>
        <taxon>Betaproteobacteria</taxon>
        <taxon>Rhodocyclales</taxon>
        <taxon>Rhodocyclaceae</taxon>
        <taxon>Dentiradicibacter</taxon>
    </lineage>
</organism>
<sequence length="75" mass="8367">MATIVVTLEDRSIIDAFNRLQAVSRDMTPAMNAIAGVLKHWTVSNFVEQRGPTGKWKPLKRPGKKRGSNPHILVD</sequence>
<dbReference type="InterPro" id="IPR006522">
    <property type="entry name" value="Phage_virion_morphogenesis"/>
</dbReference>
<comment type="caution">
    <text evidence="2">The sequence shown here is derived from an EMBL/GenBank/DDBJ whole genome shotgun (WGS) entry which is preliminary data.</text>
</comment>
<dbReference type="Pfam" id="PF05069">
    <property type="entry name" value="Phage_tail_S"/>
    <property type="match status" value="1"/>
</dbReference>
<evidence type="ECO:0000313" key="3">
    <source>
        <dbReference type="Proteomes" id="UP001574673"/>
    </source>
</evidence>
<evidence type="ECO:0000313" key="2">
    <source>
        <dbReference type="EMBL" id="MFA9949685.1"/>
    </source>
</evidence>
<gene>
    <name evidence="2" type="ORF">ABCS64_04960</name>
</gene>